<dbReference type="HOGENOM" id="CLU_1710610_0_0_11"/>
<reference evidence="1 2" key="1">
    <citation type="submission" date="2010-10" db="EMBL/GenBank/DDBJ databases">
        <title>Complete sequence of Frankia sp. EuI1c.</title>
        <authorList>
            <consortium name="US DOE Joint Genome Institute"/>
            <person name="Lucas S."/>
            <person name="Copeland A."/>
            <person name="Lapidus A."/>
            <person name="Cheng J.-F."/>
            <person name="Bruce D."/>
            <person name="Goodwin L."/>
            <person name="Pitluck S."/>
            <person name="Chertkov O."/>
            <person name="Detter J.C."/>
            <person name="Han C."/>
            <person name="Tapia R."/>
            <person name="Land M."/>
            <person name="Hauser L."/>
            <person name="Jeffries C."/>
            <person name="Kyrpides N."/>
            <person name="Ivanova N."/>
            <person name="Mikhailova N."/>
            <person name="Beauchemin N."/>
            <person name="Sen A."/>
            <person name="Sur S.A."/>
            <person name="Gtari M."/>
            <person name="Wall L."/>
            <person name="Tisa L."/>
            <person name="Woyke T."/>
        </authorList>
    </citation>
    <scope>NUCLEOTIDE SEQUENCE [LARGE SCALE GENOMIC DNA]</scope>
    <source>
        <strain evidence="2">DSM 45817 / CECT 9037 / EuI1c</strain>
    </source>
</reference>
<dbReference type="InParanoid" id="E3J1X3"/>
<dbReference type="eggNOG" id="ENOG5033414">
    <property type="taxonomic scope" value="Bacteria"/>
</dbReference>
<gene>
    <name evidence="1" type="ordered locus">FraEuI1c_4941</name>
</gene>
<dbReference type="InterPro" id="IPR046032">
    <property type="entry name" value="DUF5990"/>
</dbReference>
<organism evidence="1 2">
    <name type="scientific">Pseudofrankia inefficax (strain DSM 45817 / CECT 9037 / DDB 130130 / EuI1c)</name>
    <name type="common">Frankia inefficax</name>
    <dbReference type="NCBI Taxonomy" id="298654"/>
    <lineage>
        <taxon>Bacteria</taxon>
        <taxon>Bacillati</taxon>
        <taxon>Actinomycetota</taxon>
        <taxon>Actinomycetes</taxon>
        <taxon>Frankiales</taxon>
        <taxon>Frankiaceae</taxon>
        <taxon>Pseudofrankia</taxon>
    </lineage>
</organism>
<dbReference type="KEGG" id="fri:FraEuI1c_4941"/>
<dbReference type="STRING" id="298654.FraEuI1c_4941"/>
<protein>
    <recommendedName>
        <fullName evidence="3">Monooxygenase</fullName>
    </recommendedName>
</protein>
<dbReference type="AlphaFoldDB" id="E3J1X3"/>
<accession>E3J1X3</accession>
<evidence type="ECO:0000313" key="1">
    <source>
        <dbReference type="EMBL" id="ADP82931.1"/>
    </source>
</evidence>
<sequence length="153" mass="16251">MLIRVEGTDLPGRRCAGPAGSADYENIHVAVQRRERPAELLDPVAADAATAVWTLECTATVTPGAVDLKGRYVQGRPGERFIYLNWVAADPVGGGFTMFRRAKLWLNAVPDDVLTAAVQSGVLVGRLGLTDAKGHPTCASVRPPQITWSAATA</sequence>
<dbReference type="EMBL" id="CP002299">
    <property type="protein sequence ID" value="ADP82931.1"/>
    <property type="molecule type" value="Genomic_DNA"/>
</dbReference>
<evidence type="ECO:0008006" key="3">
    <source>
        <dbReference type="Google" id="ProtNLM"/>
    </source>
</evidence>
<keyword evidence="2" id="KW-1185">Reference proteome</keyword>
<proteinExistence type="predicted"/>
<name>E3J1X3_PSEI1</name>
<dbReference type="Proteomes" id="UP000002484">
    <property type="component" value="Chromosome"/>
</dbReference>
<dbReference type="RefSeq" id="WP_013426049.1">
    <property type="nucleotide sequence ID" value="NC_014666.1"/>
</dbReference>
<evidence type="ECO:0000313" key="2">
    <source>
        <dbReference type="Proteomes" id="UP000002484"/>
    </source>
</evidence>
<dbReference type="Pfam" id="PF19452">
    <property type="entry name" value="DUF5990"/>
    <property type="match status" value="1"/>
</dbReference>
<dbReference type="OrthoDB" id="3783022at2"/>